<proteinExistence type="predicted"/>
<dbReference type="OrthoDB" id="1923377at2759"/>
<name>A0A6P6TNW0_COFAR</name>
<evidence type="ECO:0000313" key="2">
    <source>
        <dbReference type="Proteomes" id="UP001652660"/>
    </source>
</evidence>
<dbReference type="RefSeq" id="XP_027079735.1">
    <property type="nucleotide sequence ID" value="XM_027223934.2"/>
</dbReference>
<reference evidence="2" key="1">
    <citation type="journal article" date="2025" name="Foods">
        <title>Unveiling the Microbial Signatures of Arabica Coffee Cherries: Insights into Ripeness Specific Diversity, Functional Traits, and Implications for Quality and Safety.</title>
        <authorList>
            <consortium name="RefSeq"/>
            <person name="Tenea G.N."/>
            <person name="Cifuentes V."/>
            <person name="Reyes P."/>
            <person name="Cevallos-Vallejos M."/>
        </authorList>
    </citation>
    <scope>NUCLEOTIDE SEQUENCE [LARGE SCALE GENOMIC DNA]</scope>
</reference>
<organism evidence="2 3">
    <name type="scientific">Coffea arabica</name>
    <name type="common">Arabian coffee</name>
    <dbReference type="NCBI Taxonomy" id="13443"/>
    <lineage>
        <taxon>Eukaryota</taxon>
        <taxon>Viridiplantae</taxon>
        <taxon>Streptophyta</taxon>
        <taxon>Embryophyta</taxon>
        <taxon>Tracheophyta</taxon>
        <taxon>Spermatophyta</taxon>
        <taxon>Magnoliopsida</taxon>
        <taxon>eudicotyledons</taxon>
        <taxon>Gunneridae</taxon>
        <taxon>Pentapetalae</taxon>
        <taxon>asterids</taxon>
        <taxon>lamiids</taxon>
        <taxon>Gentianales</taxon>
        <taxon>Rubiaceae</taxon>
        <taxon>Ixoroideae</taxon>
        <taxon>Gardenieae complex</taxon>
        <taxon>Bertiereae - Coffeeae clade</taxon>
        <taxon>Coffeeae</taxon>
        <taxon>Coffea</taxon>
    </lineage>
</organism>
<reference evidence="3" key="2">
    <citation type="submission" date="2025-08" db="UniProtKB">
        <authorList>
            <consortium name="RefSeq"/>
        </authorList>
    </citation>
    <scope>IDENTIFICATION</scope>
    <source>
        <tissue evidence="3">Leaves</tissue>
    </source>
</reference>
<sequence>MVDFVKKLQIKHRKSSWVEEAEYRRIPISTSISSSKSKKKMATSTSTAASSGTSNGSSSSCSREGSAKSIAADQISQAIQSTSNLLHLMLQSSPAQAELLKLPRSLLAKTPTIKNTELVLEQMPHIISSLDAHVDNSLQSVPHLKTVIQLLSNIESCQLKSFSKVQPEQEKIETSEQPQESG</sequence>
<feature type="region of interest" description="Disordered" evidence="1">
    <location>
        <begin position="29"/>
        <end position="65"/>
    </location>
</feature>
<evidence type="ECO:0000313" key="3">
    <source>
        <dbReference type="RefSeq" id="XP_027079735.1"/>
    </source>
</evidence>
<keyword evidence="2" id="KW-1185">Reference proteome</keyword>
<dbReference type="Proteomes" id="UP001652660">
    <property type="component" value="Chromosome 8c"/>
</dbReference>
<evidence type="ECO:0000256" key="1">
    <source>
        <dbReference type="SAM" id="MobiDB-lite"/>
    </source>
</evidence>
<accession>A0A6P6TNW0</accession>
<dbReference type="AlphaFoldDB" id="A0A6P6TNW0"/>
<protein>
    <submittedName>
        <fullName evidence="3">Tobamovirus multiplication protein 2B-like isoform X1</fullName>
    </submittedName>
</protein>
<dbReference type="GeneID" id="113702793"/>
<gene>
    <name evidence="3" type="primary">LOC113702793</name>
</gene>
<feature type="compositionally biased region" description="Low complexity" evidence="1">
    <location>
        <begin position="42"/>
        <end position="65"/>
    </location>
</feature>